<name>A0A9P0D532_9CUCU</name>
<dbReference type="PANTHER" id="PTHR10773">
    <property type="entry name" value="DNA-DIRECTED RNA POLYMERASES I, II, AND III SUBUNIT RPABC2"/>
    <property type="match status" value="1"/>
</dbReference>
<dbReference type="EMBL" id="OV651818">
    <property type="protein sequence ID" value="CAH1111535.1"/>
    <property type="molecule type" value="Genomic_DNA"/>
</dbReference>
<reference evidence="1" key="1">
    <citation type="submission" date="2022-01" db="EMBL/GenBank/DDBJ databases">
        <authorList>
            <person name="King R."/>
        </authorList>
    </citation>
    <scope>NUCLEOTIDE SEQUENCE</scope>
</reference>
<accession>A0A9P0D532</accession>
<dbReference type="PANTHER" id="PTHR10773:SF19">
    <property type="match status" value="1"/>
</dbReference>
<evidence type="ECO:0000313" key="1">
    <source>
        <dbReference type="EMBL" id="CAH1111535.1"/>
    </source>
</evidence>
<organism evidence="1 2">
    <name type="scientific">Psylliodes chrysocephalus</name>
    <dbReference type="NCBI Taxonomy" id="3402493"/>
    <lineage>
        <taxon>Eukaryota</taxon>
        <taxon>Metazoa</taxon>
        <taxon>Ecdysozoa</taxon>
        <taxon>Arthropoda</taxon>
        <taxon>Hexapoda</taxon>
        <taxon>Insecta</taxon>
        <taxon>Pterygota</taxon>
        <taxon>Neoptera</taxon>
        <taxon>Endopterygota</taxon>
        <taxon>Coleoptera</taxon>
        <taxon>Polyphaga</taxon>
        <taxon>Cucujiformia</taxon>
        <taxon>Chrysomeloidea</taxon>
        <taxon>Chrysomelidae</taxon>
        <taxon>Galerucinae</taxon>
        <taxon>Alticini</taxon>
        <taxon>Psylliodes</taxon>
    </lineage>
</organism>
<gene>
    <name evidence="1" type="ORF">PSYICH_LOCUS11958</name>
</gene>
<dbReference type="OrthoDB" id="3437960at2759"/>
<keyword evidence="2" id="KW-1185">Reference proteome</keyword>
<proteinExistence type="predicted"/>
<evidence type="ECO:0000313" key="2">
    <source>
        <dbReference type="Proteomes" id="UP001153636"/>
    </source>
</evidence>
<dbReference type="AlphaFoldDB" id="A0A9P0D532"/>
<sequence length="392" mass="45704">MYSQKYSRRTHLIVKNAKAVKSNDFYEENDPTVKDIKNNVALEMEDNHFSVDNEYQVILTEFNRSVKDTENNMTMDNNFLVENENQVILTELVPVATSMLKNTIMPTCSFWPTVTNESFDDTDEDCNFVTDSEESSTDEDKECDLKRNKHKVNNNHKKTKISEVKVHTTAETNSDFPNEQCESFRKRGRKINKGETRDVRDNRSKQRNLGNAYVTRKGKTIRAKTFRELQICRMKCKNRIDTLKRKAIFKEFWEMGSFNNRVSFIAGLISSRDKGMCRKKVAGKKHKDRTVTHKYALHVNGENKEVCKKCFLTTFDITNRFVTDVIKNKKQSTCGITHPDLRGKGEPHNKTPKDDINLVISHISLIPTYESHYPRKDSTRKYLPSHYTLKRM</sequence>
<protein>
    <submittedName>
        <fullName evidence="1">Uncharacterized protein</fullName>
    </submittedName>
</protein>
<dbReference type="Proteomes" id="UP001153636">
    <property type="component" value="Chromosome 6"/>
</dbReference>